<dbReference type="RefSeq" id="WP_349136860.1">
    <property type="nucleotide sequence ID" value="NZ_JBBMFF010000261.1"/>
</dbReference>
<dbReference type="InterPro" id="IPR036116">
    <property type="entry name" value="FN3_sf"/>
</dbReference>
<feature type="domain" description="Fibronectin type-III" evidence="1">
    <location>
        <begin position="146"/>
        <end position="234"/>
    </location>
</feature>
<dbReference type="Pfam" id="PF05895">
    <property type="entry name" value="DUF859"/>
    <property type="match status" value="1"/>
</dbReference>
<gene>
    <name evidence="2" type="ORF">WMO66_13135</name>
</gene>
<reference evidence="2 3" key="1">
    <citation type="submission" date="2024-03" db="EMBL/GenBank/DDBJ databases">
        <title>Human intestinal bacterial collection.</title>
        <authorList>
            <person name="Pauvert C."/>
            <person name="Hitch T.C.A."/>
            <person name="Clavel T."/>
        </authorList>
    </citation>
    <scope>NUCLEOTIDE SEQUENCE [LARGE SCALE GENOMIC DNA]</scope>
    <source>
        <strain evidence="2 3">CLA-AA-H192</strain>
    </source>
</reference>
<evidence type="ECO:0000313" key="2">
    <source>
        <dbReference type="EMBL" id="MEQ2512173.1"/>
    </source>
</evidence>
<evidence type="ECO:0000259" key="1">
    <source>
        <dbReference type="PROSITE" id="PS50853"/>
    </source>
</evidence>
<proteinExistence type="predicted"/>
<protein>
    <submittedName>
        <fullName evidence="2">DUF859 family phage minor structural protein</fullName>
    </submittedName>
</protein>
<keyword evidence="3" id="KW-1185">Reference proteome</keyword>
<sequence>MAMTGGTAYLVKSEKTNYGSNSWTTDLYIYVKVISQNVIANTSTIALGMYVYSKYSIAWSDFGTNGTSYIGTATSGSNCFTFTNGQSGSGTKWLIEDKQVTVYHNSNGTLTLPIYWHWGVNSPWGQYTGPSGSYNVTLTTIDRAAPTVTFSVSSITASGFKISANSTAIADIWQYSINGGSTWTTFSTSASTSASVTLSSLSPNTNYTVKVRARRQYNQVYGTSGSSTVKTLGGAVVNSVSTVTADNARVTITLNVTVYEPSYINSLAIKSGNTTILTVTGLAWTKGTANRSVTLSSAQRTTLLDWMASMKSFTGTFAVSSFSGSTQIGSTSSKTATILTTATNSAPTISGFTYADSYTTTKSLTGNDQLFVQSYSTLKVTPGTATAKNGASISNYTASCNGLSASNTTGAAISVGKIAKSGSVTVTLSVTDSRGYTAETSQTVTVIPYTKPKISSITLRRTNDIEAEMQLKFSGSISAVSVDGTQKNSVVYVRYRYKKTSESSYGSYTSIYSGTTKSGTSFSYSNLELCSLDANSSYDFHLQIQDKLYSLSSLDLYFTVPQGTPLIALRKKKVGINTPNPQATLDVDGNIHMNGVNVHGKMGRVDGSTTDLNNVKTPGYYFAYSASTAKHFPTTTIGMLEVFLPESYFIQQRYTVYDGSRMYIRGNYGGTWSSWHTVSLAKVT</sequence>
<comment type="caution">
    <text evidence="2">The sequence shown here is derived from an EMBL/GenBank/DDBJ whole genome shotgun (WGS) entry which is preliminary data.</text>
</comment>
<dbReference type="Gene3D" id="2.60.40.10">
    <property type="entry name" value="Immunoglobulins"/>
    <property type="match status" value="1"/>
</dbReference>
<dbReference type="InterPro" id="IPR008577">
    <property type="entry name" value="DUF859"/>
</dbReference>
<dbReference type="InterPro" id="IPR003961">
    <property type="entry name" value="FN3_dom"/>
</dbReference>
<dbReference type="Proteomes" id="UP001491552">
    <property type="component" value="Unassembled WGS sequence"/>
</dbReference>
<organism evidence="2 3">
    <name type="scientific">Faecousia intestinalis</name>
    <dbReference type="NCBI Taxonomy" id="3133167"/>
    <lineage>
        <taxon>Bacteria</taxon>
        <taxon>Bacillati</taxon>
        <taxon>Bacillota</taxon>
        <taxon>Clostridia</taxon>
        <taxon>Eubacteriales</taxon>
        <taxon>Oscillospiraceae</taxon>
        <taxon>Faecousia</taxon>
    </lineage>
</organism>
<dbReference type="PROSITE" id="PS50853">
    <property type="entry name" value="FN3"/>
    <property type="match status" value="1"/>
</dbReference>
<dbReference type="EMBL" id="JBBMFF010000261">
    <property type="protein sequence ID" value="MEQ2512173.1"/>
    <property type="molecule type" value="Genomic_DNA"/>
</dbReference>
<name>A0ABV1G9S3_9FIRM</name>
<accession>A0ABV1G9S3</accession>
<dbReference type="CDD" id="cd19958">
    <property type="entry name" value="pyocin_knob"/>
    <property type="match status" value="1"/>
</dbReference>
<evidence type="ECO:0000313" key="3">
    <source>
        <dbReference type="Proteomes" id="UP001491552"/>
    </source>
</evidence>
<dbReference type="SUPFAM" id="SSF49265">
    <property type="entry name" value="Fibronectin type III"/>
    <property type="match status" value="1"/>
</dbReference>
<dbReference type="InterPro" id="IPR013783">
    <property type="entry name" value="Ig-like_fold"/>
</dbReference>